<name>A0A2W5QYG6_ANCNO</name>
<keyword evidence="3 5" id="KW-1133">Transmembrane helix</keyword>
<protein>
    <recommendedName>
        <fullName evidence="5">Probable membrane transporter protein</fullName>
    </recommendedName>
</protein>
<gene>
    <name evidence="6" type="ORF">DI549_11530</name>
</gene>
<feature type="transmembrane region" description="Helical" evidence="5">
    <location>
        <begin position="186"/>
        <end position="208"/>
    </location>
</feature>
<dbReference type="InterPro" id="IPR002781">
    <property type="entry name" value="TM_pro_TauE-like"/>
</dbReference>
<evidence type="ECO:0000256" key="3">
    <source>
        <dbReference type="ARBA" id="ARBA00022989"/>
    </source>
</evidence>
<dbReference type="AlphaFoldDB" id="A0A2W5QYG6"/>
<keyword evidence="2 5" id="KW-0812">Transmembrane</keyword>
<keyword evidence="4 5" id="KW-0472">Membrane</keyword>
<feature type="transmembrane region" description="Helical" evidence="5">
    <location>
        <begin position="220"/>
        <end position="240"/>
    </location>
</feature>
<feature type="transmembrane region" description="Helical" evidence="5">
    <location>
        <begin position="12"/>
        <end position="40"/>
    </location>
</feature>
<feature type="transmembrane region" description="Helical" evidence="5">
    <location>
        <begin position="154"/>
        <end position="180"/>
    </location>
</feature>
<proteinExistence type="inferred from homology"/>
<comment type="caution">
    <text evidence="6">The sequence shown here is derived from an EMBL/GenBank/DDBJ whole genome shotgun (WGS) entry which is preliminary data.</text>
</comment>
<comment type="similarity">
    <text evidence="5">Belongs to the 4-toluene sulfonate uptake permease (TSUP) (TC 2.A.102) family.</text>
</comment>
<evidence type="ECO:0000256" key="1">
    <source>
        <dbReference type="ARBA" id="ARBA00004141"/>
    </source>
</evidence>
<reference evidence="6 7" key="1">
    <citation type="submission" date="2017-08" db="EMBL/GenBank/DDBJ databases">
        <title>Infants hospitalized years apart are colonized by the same room-sourced microbial strains.</title>
        <authorList>
            <person name="Brooks B."/>
            <person name="Olm M.R."/>
            <person name="Firek B.A."/>
            <person name="Baker R."/>
            <person name="Thomas B.C."/>
            <person name="Morowitz M.J."/>
            <person name="Banfield J.F."/>
        </authorList>
    </citation>
    <scope>NUCLEOTIDE SEQUENCE [LARGE SCALE GENOMIC DNA]</scope>
    <source>
        <strain evidence="6">S2_005_001_R2_27</strain>
    </source>
</reference>
<dbReference type="GO" id="GO:0005886">
    <property type="term" value="C:plasma membrane"/>
    <property type="evidence" value="ECO:0007669"/>
    <property type="project" value="UniProtKB-SubCell"/>
</dbReference>
<evidence type="ECO:0000313" key="7">
    <source>
        <dbReference type="Proteomes" id="UP000248887"/>
    </source>
</evidence>
<evidence type="ECO:0000313" key="6">
    <source>
        <dbReference type="EMBL" id="PZQ82388.1"/>
    </source>
</evidence>
<comment type="subcellular location">
    <subcellularLocation>
        <location evidence="5">Cell membrane</location>
        <topology evidence="5">Multi-pass membrane protein</topology>
    </subcellularLocation>
    <subcellularLocation>
        <location evidence="1">Membrane</location>
        <topology evidence="1">Multi-pass membrane protein</topology>
    </subcellularLocation>
</comment>
<dbReference type="PANTHER" id="PTHR43483">
    <property type="entry name" value="MEMBRANE TRANSPORTER PROTEIN HI_0806-RELATED"/>
    <property type="match status" value="1"/>
</dbReference>
<dbReference type="PANTHER" id="PTHR43483:SF3">
    <property type="entry name" value="MEMBRANE TRANSPORTER PROTEIN HI_0806-RELATED"/>
    <property type="match status" value="1"/>
</dbReference>
<dbReference type="EMBL" id="QFQD01000032">
    <property type="protein sequence ID" value="PZQ82388.1"/>
    <property type="molecule type" value="Genomic_DNA"/>
</dbReference>
<dbReference type="Pfam" id="PF01925">
    <property type="entry name" value="TauE"/>
    <property type="match status" value="1"/>
</dbReference>
<feature type="transmembrane region" description="Helical" evidence="5">
    <location>
        <begin position="60"/>
        <end position="78"/>
    </location>
</feature>
<feature type="transmembrane region" description="Helical" evidence="5">
    <location>
        <begin position="260"/>
        <end position="277"/>
    </location>
</feature>
<evidence type="ECO:0000256" key="4">
    <source>
        <dbReference type="ARBA" id="ARBA00023136"/>
    </source>
</evidence>
<sequence length="278" mass="28467">MLQALPWDYLAWLAAVLLVAGLATGILAGLFGIGGGAIIVPVLYEVLGAVGVSDAERMHMSVGTALAIIVPTALRSYFAHKARTKVDDTVLRQWAVPIVLGAIAGSGLAAISPDVVLKIAFVLFAGLMSAKLLFGRESWVLADQLPGKGALRAYGFAIGAFAPLVGISGGGIATVVLTLYRVPIHTAIATSAVLGALIAVPGTIGYVISGLPHLDQLPPLSLGYVSLPGFVLVGGIATLAAPLGARLAHGFTKRQLEVGFGIYLLLIGLRFAAALVGF</sequence>
<dbReference type="Proteomes" id="UP000248887">
    <property type="component" value="Unassembled WGS sequence"/>
</dbReference>
<evidence type="ECO:0000256" key="5">
    <source>
        <dbReference type="RuleBase" id="RU363041"/>
    </source>
</evidence>
<evidence type="ECO:0000256" key="2">
    <source>
        <dbReference type="ARBA" id="ARBA00022692"/>
    </source>
</evidence>
<feature type="transmembrane region" description="Helical" evidence="5">
    <location>
        <begin position="90"/>
        <end position="109"/>
    </location>
</feature>
<accession>A0A2W5QYG6</accession>
<keyword evidence="5" id="KW-1003">Cell membrane</keyword>
<organism evidence="6 7">
    <name type="scientific">Ancylobacter novellus</name>
    <name type="common">Thiobacillus novellus</name>
    <dbReference type="NCBI Taxonomy" id="921"/>
    <lineage>
        <taxon>Bacteria</taxon>
        <taxon>Pseudomonadati</taxon>
        <taxon>Pseudomonadota</taxon>
        <taxon>Alphaproteobacteria</taxon>
        <taxon>Hyphomicrobiales</taxon>
        <taxon>Xanthobacteraceae</taxon>
        <taxon>Ancylobacter</taxon>
    </lineage>
</organism>